<protein>
    <recommendedName>
        <fullName evidence="3">F-box protein Hrt3/FBXO9 C-terminal domain-containing protein</fullName>
    </recommendedName>
</protein>
<evidence type="ECO:0000256" key="2">
    <source>
        <dbReference type="SAM" id="MobiDB-lite"/>
    </source>
</evidence>
<dbReference type="EMBL" id="DF238799">
    <property type="protein sequence ID" value="GAC95981.1"/>
    <property type="molecule type" value="Genomic_DNA"/>
</dbReference>
<feature type="region of interest" description="Disordered" evidence="2">
    <location>
        <begin position="179"/>
        <end position="250"/>
    </location>
</feature>
<dbReference type="RefSeq" id="XP_012189568.1">
    <property type="nucleotide sequence ID" value="XM_012334178.1"/>
</dbReference>
<proteinExistence type="predicted"/>
<dbReference type="HOGENOM" id="CLU_017706_2_1_1"/>
<dbReference type="GO" id="GO:0005737">
    <property type="term" value="C:cytoplasm"/>
    <property type="evidence" value="ECO:0007669"/>
    <property type="project" value="TreeGrafter"/>
</dbReference>
<evidence type="ECO:0000313" key="5">
    <source>
        <dbReference type="Proteomes" id="UP000014071"/>
    </source>
</evidence>
<dbReference type="PANTHER" id="PTHR12874">
    <property type="entry name" value="F-BOX ONLY PROTEIN 48-RELATED"/>
    <property type="match status" value="1"/>
</dbReference>
<dbReference type="eggNOG" id="KOG2997">
    <property type="taxonomic scope" value="Eukaryota"/>
</dbReference>
<organism evidence="4 5">
    <name type="scientific">Pseudozyma hubeiensis (strain SY62)</name>
    <name type="common">Yeast</name>
    <dbReference type="NCBI Taxonomy" id="1305764"/>
    <lineage>
        <taxon>Eukaryota</taxon>
        <taxon>Fungi</taxon>
        <taxon>Dikarya</taxon>
        <taxon>Basidiomycota</taxon>
        <taxon>Ustilaginomycotina</taxon>
        <taxon>Ustilaginomycetes</taxon>
        <taxon>Ustilaginales</taxon>
        <taxon>Ustilaginaceae</taxon>
        <taxon>Pseudozyma</taxon>
    </lineage>
</organism>
<reference evidence="5" key="1">
    <citation type="journal article" date="2013" name="Genome Announc.">
        <title>Draft genome sequence of the basidiomycetous yeast-like fungus Pseudozyma hubeiensis SY62, which produces an abundant amount of the biosurfactant mannosylerythritol lipids.</title>
        <authorList>
            <person name="Konishi M."/>
            <person name="Hatada Y."/>
            <person name="Horiuchi J."/>
        </authorList>
    </citation>
    <scope>NUCLEOTIDE SEQUENCE [LARGE SCALE GENOMIC DNA]</scope>
    <source>
        <strain evidence="5">SY62</strain>
    </source>
</reference>
<feature type="region of interest" description="Disordered" evidence="2">
    <location>
        <begin position="272"/>
        <end position="291"/>
    </location>
</feature>
<dbReference type="InterPro" id="IPR045464">
    <property type="entry name" value="Hrt3/FBXO9_C"/>
</dbReference>
<feature type="compositionally biased region" description="Low complexity" evidence="2">
    <location>
        <begin position="333"/>
        <end position="345"/>
    </location>
</feature>
<dbReference type="GO" id="GO:0031146">
    <property type="term" value="P:SCF-dependent proteasomal ubiquitin-dependent protein catabolic process"/>
    <property type="evidence" value="ECO:0007669"/>
    <property type="project" value="TreeGrafter"/>
</dbReference>
<dbReference type="Proteomes" id="UP000014071">
    <property type="component" value="Unassembled WGS sequence"/>
</dbReference>
<dbReference type="GeneID" id="24108847"/>
<evidence type="ECO:0000313" key="4">
    <source>
        <dbReference type="EMBL" id="GAC95981.1"/>
    </source>
</evidence>
<feature type="compositionally biased region" description="Basic and acidic residues" evidence="2">
    <location>
        <begin position="238"/>
        <end position="250"/>
    </location>
</feature>
<gene>
    <name evidence="4" type="ORF">PHSY_003559</name>
</gene>
<feature type="region of interest" description="Disordered" evidence="2">
    <location>
        <begin position="298"/>
        <end position="317"/>
    </location>
</feature>
<feature type="compositionally biased region" description="Polar residues" evidence="2">
    <location>
        <begin position="111"/>
        <end position="122"/>
    </location>
</feature>
<dbReference type="Pfam" id="PF19270">
    <property type="entry name" value="FBO_C"/>
    <property type="match status" value="1"/>
</dbReference>
<evidence type="ECO:0000256" key="1">
    <source>
        <dbReference type="ARBA" id="ARBA00022786"/>
    </source>
</evidence>
<feature type="compositionally biased region" description="Low complexity" evidence="2">
    <location>
        <begin position="298"/>
        <end position="314"/>
    </location>
</feature>
<feature type="region of interest" description="Disordered" evidence="2">
    <location>
        <begin position="330"/>
        <end position="381"/>
    </location>
</feature>
<feature type="compositionally biased region" description="Polar residues" evidence="2">
    <location>
        <begin position="347"/>
        <end position="357"/>
    </location>
</feature>
<accession>R9P3P5</accession>
<dbReference type="OrthoDB" id="2117972at2759"/>
<sequence>MSESQRLIRQDCATLCFDSDPGLRLGLAAMHRDWRVRIADLAKPSSVLNMAAFLRLSSARCSAFMAGWACGGMTTAAVRRPTNQLTLAQSILHTVHHRTSPSRHNMDPGNTAPSIQPCNQAHSVPDDDELDSTSSTPLADRSGTQTPALVPSTRTAQAPAPVSDELERFRSEWRKEVEARGHPIYAQPPSSSSPHDPRSSAQPPPSSSRPVRAEQSSTSRLADAQDAHQGQTFEEQPSDQHSDDLSHHDDALPAFPEAEIYAPAALKYSKGAHKIPRPSTQLTPNDLPAPLVPAEYIPAPLDPSSSSPRPSTSSVAHGVSYALRDRIRAGGPATTSISSSASLATDAKSSTQPQLPSRPSHAPRIMATPHAPAHASQSTQAGMRSAVEAYAHAVEMERSGQLDQALTSYRRAFKLNSNADRLYHRAHLLLTDPSLANTSKHQNDALLSSPAIADKVRKALDFDDHRYVAIKERQAKEAEARARGEPLSPLDSKSGPATATAATADATDKPPKVLESRPDELAKLLDNLSLDGGGERDFGLVAFEPEDEEKQMPIARLPDEVLLHILKMVIAPRGKRGAKVVKPKPTPEEQAALDAATATLTGRLGVRPGAVAKGETQSASKAGSVATATATGIAAKGVKITADAAQAASGKDISSNIAASEIPASGEKASTDSNQAGIITATRKQPLGIGVVLGGSDWQSLEIVGRTCWKLRLLTKSPSLWREIVRETYYPPLLDPGLSLTTLYERNHSDWRTAFINQPRVRLNGCYIAACHYARPGLSEDAWVRVIHVVEFYRSIRFLPDGTALSLLTTDSPSETVRRLEPALKAKGFAKGRWELFEHGLEDDEEEGRPRGPKVVVEDLRDRSMHKYAFRMMFGLRSTTRGRWNKLDLLEYYSVNLTNGEVLPLPQKHSRPFHFSRVLAYGV</sequence>
<feature type="region of interest" description="Disordered" evidence="2">
    <location>
        <begin position="95"/>
        <end position="164"/>
    </location>
</feature>
<dbReference type="InterPro" id="IPR036047">
    <property type="entry name" value="F-box-like_dom_sf"/>
</dbReference>
<dbReference type="GO" id="GO:0019005">
    <property type="term" value="C:SCF ubiquitin ligase complex"/>
    <property type="evidence" value="ECO:0007669"/>
    <property type="project" value="TreeGrafter"/>
</dbReference>
<name>R9P3P5_PSEHS</name>
<feature type="domain" description="F-box protein Hrt3/FBXO9 C-terminal" evidence="3">
    <location>
        <begin position="743"/>
        <end position="905"/>
    </location>
</feature>
<dbReference type="AlphaFoldDB" id="R9P3P5"/>
<dbReference type="STRING" id="1305764.R9P3P5"/>
<evidence type="ECO:0000259" key="3">
    <source>
        <dbReference type="Pfam" id="PF19270"/>
    </source>
</evidence>
<feature type="compositionally biased region" description="Polar residues" evidence="2">
    <location>
        <begin position="132"/>
        <end position="156"/>
    </location>
</feature>
<keyword evidence="1" id="KW-0833">Ubl conjugation pathway</keyword>
<feature type="compositionally biased region" description="Basic and acidic residues" evidence="2">
    <location>
        <begin position="474"/>
        <end position="484"/>
    </location>
</feature>
<feature type="region of interest" description="Disordered" evidence="2">
    <location>
        <begin position="474"/>
        <end position="514"/>
    </location>
</feature>
<dbReference type="PANTHER" id="PTHR12874:SF9">
    <property type="entry name" value="F-BOX ONLY PROTEIN 48"/>
    <property type="match status" value="1"/>
</dbReference>
<keyword evidence="5" id="KW-1185">Reference proteome</keyword>
<dbReference type="SUPFAM" id="SSF81383">
    <property type="entry name" value="F-box domain"/>
    <property type="match status" value="1"/>
</dbReference>